<reference evidence="2" key="1">
    <citation type="journal article" date="2019" name="Int. J. Syst. Evol. Microbiol.">
        <title>The Global Catalogue of Microorganisms (GCM) 10K type strain sequencing project: providing services to taxonomists for standard genome sequencing and annotation.</title>
        <authorList>
            <consortium name="The Broad Institute Genomics Platform"/>
            <consortium name="The Broad Institute Genome Sequencing Center for Infectious Disease"/>
            <person name="Wu L."/>
            <person name="Ma J."/>
        </authorList>
    </citation>
    <scope>NUCLEOTIDE SEQUENCE [LARGE SCALE GENOMIC DNA]</scope>
    <source>
        <strain evidence="2">LMG 29894</strain>
    </source>
</reference>
<dbReference type="Proteomes" id="UP001595791">
    <property type="component" value="Unassembled WGS sequence"/>
</dbReference>
<organism evidence="1 2">
    <name type="scientific">Chitinimonas lacunae</name>
    <dbReference type="NCBI Taxonomy" id="1963018"/>
    <lineage>
        <taxon>Bacteria</taxon>
        <taxon>Pseudomonadati</taxon>
        <taxon>Pseudomonadota</taxon>
        <taxon>Betaproteobacteria</taxon>
        <taxon>Neisseriales</taxon>
        <taxon>Chitinibacteraceae</taxon>
        <taxon>Chitinimonas</taxon>
    </lineage>
</organism>
<comment type="caution">
    <text evidence="1">The sequence shown here is derived from an EMBL/GenBank/DDBJ whole genome shotgun (WGS) entry which is preliminary data.</text>
</comment>
<dbReference type="Pfam" id="PF10117">
    <property type="entry name" value="McrBC"/>
    <property type="match status" value="1"/>
</dbReference>
<proteinExistence type="predicted"/>
<name>A0ABV8MIM8_9NEIS</name>
<keyword evidence="2" id="KW-1185">Reference proteome</keyword>
<evidence type="ECO:0000313" key="1">
    <source>
        <dbReference type="EMBL" id="MFC4157953.1"/>
    </source>
</evidence>
<dbReference type="InterPro" id="IPR019292">
    <property type="entry name" value="McrC"/>
</dbReference>
<evidence type="ECO:0000313" key="2">
    <source>
        <dbReference type="Proteomes" id="UP001595791"/>
    </source>
</evidence>
<dbReference type="PANTHER" id="PTHR38733">
    <property type="entry name" value="PROTEIN MCRC"/>
    <property type="match status" value="1"/>
</dbReference>
<dbReference type="PANTHER" id="PTHR38733:SF1">
    <property type="entry name" value="TYPE IV METHYL-DIRECTED RESTRICTION ENZYME ECOKMCRBC"/>
    <property type="match status" value="1"/>
</dbReference>
<protein>
    <recommendedName>
        <fullName evidence="3">Restriction endonuclease</fullName>
    </recommendedName>
</protein>
<sequence>MVEVVYRPLGKVRLKGTCYVGHAICDDVLLEFCEKVDGALSALLAFASHNAFRLARAQAATSDLGDLIVLLVGQFLNTVTTYTSSGRKFQYATRKSVGSLVGGKLDITKSIQLRARGLGHLLAFEKNVATFSTPINKIVLVALSEVERLARLIRLPEDAVAKSRSLSMIFADCRDHEILYRERSYFATKALRLAESEHDDLVRDMMSLASVMLSHESFDSATGRPAGLPRTWFLNLEALFETAVRNVLDEICTQATVFRGGASPQAIFDKEQSEYRANPDIVVSPNSGETAVGDVKYKIFDGSAAAGDVYQLLAHAEAFGASRAFLIFPGESYFMRSLGSSRGGIDTAFFSIRLQYIREDLATMAAHLGFHVPALIEFPAAPQTESAASATA</sequence>
<dbReference type="RefSeq" id="WP_378160140.1">
    <property type="nucleotide sequence ID" value="NZ_JBHSBU010000001.1"/>
</dbReference>
<evidence type="ECO:0008006" key="3">
    <source>
        <dbReference type="Google" id="ProtNLM"/>
    </source>
</evidence>
<dbReference type="EMBL" id="JBHSBU010000001">
    <property type="protein sequence ID" value="MFC4157953.1"/>
    <property type="molecule type" value="Genomic_DNA"/>
</dbReference>
<accession>A0ABV8MIM8</accession>
<gene>
    <name evidence="1" type="ORF">ACFOW7_01150</name>
</gene>